<gene>
    <name evidence="5" type="primary">refZ</name>
    <name evidence="5" type="ORF">GH754_15635</name>
</gene>
<dbReference type="InterPro" id="IPR050624">
    <property type="entry name" value="HTH-type_Tx_Regulator"/>
</dbReference>
<dbReference type="RefSeq" id="WP_153729605.1">
    <property type="nucleotide sequence ID" value="NZ_WJNH01000011.1"/>
</dbReference>
<evidence type="ECO:0000256" key="3">
    <source>
        <dbReference type="PROSITE-ProRule" id="PRU00335"/>
    </source>
</evidence>
<accession>A0A6G1X9Z1</accession>
<comment type="caution">
    <text evidence="5">The sequence shown here is derived from an EMBL/GenBank/DDBJ whole genome shotgun (WGS) entry which is preliminary data.</text>
</comment>
<reference evidence="5 6" key="1">
    <citation type="submission" date="2019-11" db="EMBL/GenBank/DDBJ databases">
        <authorList>
            <person name="Li J."/>
        </authorList>
    </citation>
    <scope>NUCLEOTIDE SEQUENCE [LARGE SCALE GENOMIC DNA]</scope>
    <source>
        <strain evidence="5 6">J4</strain>
    </source>
</reference>
<dbReference type="Pfam" id="PF00440">
    <property type="entry name" value="TetR_N"/>
    <property type="match status" value="1"/>
</dbReference>
<evidence type="ECO:0000313" key="6">
    <source>
        <dbReference type="Proteomes" id="UP000480185"/>
    </source>
</evidence>
<dbReference type="PANTHER" id="PTHR43479">
    <property type="entry name" value="ACREF/ENVCD OPERON REPRESSOR-RELATED"/>
    <property type="match status" value="1"/>
</dbReference>
<evidence type="ECO:0000256" key="2">
    <source>
        <dbReference type="ARBA" id="ARBA00023125"/>
    </source>
</evidence>
<evidence type="ECO:0000313" key="5">
    <source>
        <dbReference type="EMBL" id="MRG87716.1"/>
    </source>
</evidence>
<dbReference type="PROSITE" id="PS50977">
    <property type="entry name" value="HTH_TETR_2"/>
    <property type="match status" value="1"/>
</dbReference>
<dbReference type="InterPro" id="IPR009057">
    <property type="entry name" value="Homeodomain-like_sf"/>
</dbReference>
<dbReference type="Gene3D" id="1.10.357.10">
    <property type="entry name" value="Tetracycline Repressor, domain 2"/>
    <property type="match status" value="1"/>
</dbReference>
<sequence length="205" mass="24017">MSKKTKEKVAETAVHLFYLKGFHGTSVRDIASSANVNVSMISYYFQNKQGLLEFLIVNYFESYLQKLEKIQKSSSTKSPVEQMEELIDAIIHYKQENHQFTSFIQRELSKDNILVRELLVTYLAKEKYLFEDAFYQIVPSTQYSTVEKEILLFQLKGLLQIPFTMPYEWKSMVGVNRSDDVYLTKYVKSIKKWVRTLMASGEEVQ</sequence>
<keyword evidence="6" id="KW-1185">Reference proteome</keyword>
<proteinExistence type="predicted"/>
<protein>
    <submittedName>
        <fullName evidence="5">Forespore capture DNA-binding protein RefZ</fullName>
    </submittedName>
</protein>
<dbReference type="AlphaFoldDB" id="A0A6G1X9Z1"/>
<dbReference type="PANTHER" id="PTHR43479:SF11">
    <property type="entry name" value="ACREF_ENVCD OPERON REPRESSOR-RELATED"/>
    <property type="match status" value="1"/>
</dbReference>
<dbReference type="SUPFAM" id="SSF46689">
    <property type="entry name" value="Homeodomain-like"/>
    <property type="match status" value="1"/>
</dbReference>
<evidence type="ECO:0000256" key="1">
    <source>
        <dbReference type="ARBA" id="ARBA00022491"/>
    </source>
</evidence>
<dbReference type="GO" id="GO:0003677">
    <property type="term" value="F:DNA binding"/>
    <property type="evidence" value="ECO:0007669"/>
    <property type="project" value="UniProtKB-UniRule"/>
</dbReference>
<keyword evidence="2 3" id="KW-0238">DNA-binding</keyword>
<dbReference type="NCBIfam" id="NF037937">
    <property type="entry name" value="septum_RefZ"/>
    <property type="match status" value="1"/>
</dbReference>
<feature type="DNA-binding region" description="H-T-H motif" evidence="3">
    <location>
        <begin position="26"/>
        <end position="45"/>
    </location>
</feature>
<dbReference type="Proteomes" id="UP000480185">
    <property type="component" value="Unassembled WGS sequence"/>
</dbReference>
<organism evidence="5 6">
    <name type="scientific">Salinibacillus xinjiangensis</name>
    <dbReference type="NCBI Taxonomy" id="1229268"/>
    <lineage>
        <taxon>Bacteria</taxon>
        <taxon>Bacillati</taxon>
        <taxon>Bacillota</taxon>
        <taxon>Bacilli</taxon>
        <taxon>Bacillales</taxon>
        <taxon>Bacillaceae</taxon>
        <taxon>Salinibacillus</taxon>
    </lineage>
</organism>
<dbReference type="InterPro" id="IPR001647">
    <property type="entry name" value="HTH_TetR"/>
</dbReference>
<name>A0A6G1X9Z1_9BACI</name>
<dbReference type="EMBL" id="WJNH01000011">
    <property type="protein sequence ID" value="MRG87716.1"/>
    <property type="molecule type" value="Genomic_DNA"/>
</dbReference>
<evidence type="ECO:0000259" key="4">
    <source>
        <dbReference type="PROSITE" id="PS50977"/>
    </source>
</evidence>
<feature type="domain" description="HTH tetR-type" evidence="4">
    <location>
        <begin position="3"/>
        <end position="63"/>
    </location>
</feature>
<keyword evidence="1" id="KW-0678">Repressor</keyword>
<dbReference type="PRINTS" id="PR00455">
    <property type="entry name" value="HTHTETR"/>
</dbReference>
<dbReference type="OrthoDB" id="9789566at2"/>